<dbReference type="AlphaFoldDB" id="A0A0D7BW18"/>
<keyword evidence="3 4" id="KW-0539">Nucleus</keyword>
<dbReference type="GO" id="GO:0000981">
    <property type="term" value="F:DNA-binding transcription factor activity, RNA polymerase II-specific"/>
    <property type="evidence" value="ECO:0007669"/>
    <property type="project" value="InterPro"/>
</dbReference>
<evidence type="ECO:0000313" key="9">
    <source>
        <dbReference type="Proteomes" id="UP000054007"/>
    </source>
</evidence>
<evidence type="ECO:0000256" key="5">
    <source>
        <dbReference type="RuleBase" id="RU000682"/>
    </source>
</evidence>
<dbReference type="PROSITE" id="PS50071">
    <property type="entry name" value="HOMEOBOX_2"/>
    <property type="match status" value="1"/>
</dbReference>
<gene>
    <name evidence="8" type="ORF">CYLTODRAFT_3762</name>
</gene>
<dbReference type="PANTHER" id="PTHR24324:SF9">
    <property type="entry name" value="HOMEOBOX DOMAIN-CONTAINING PROTEIN"/>
    <property type="match status" value="1"/>
</dbReference>
<evidence type="ECO:0000313" key="8">
    <source>
        <dbReference type="EMBL" id="KIY74379.1"/>
    </source>
</evidence>
<dbReference type="InterPro" id="IPR017970">
    <property type="entry name" value="Homeobox_CS"/>
</dbReference>
<keyword evidence="2 4" id="KW-0371">Homeobox</keyword>
<keyword evidence="9" id="KW-1185">Reference proteome</keyword>
<dbReference type="GO" id="GO:0000978">
    <property type="term" value="F:RNA polymerase II cis-regulatory region sequence-specific DNA binding"/>
    <property type="evidence" value="ECO:0007669"/>
    <property type="project" value="TreeGrafter"/>
</dbReference>
<feature type="compositionally biased region" description="Low complexity" evidence="6">
    <location>
        <begin position="186"/>
        <end position="218"/>
    </location>
</feature>
<comment type="subcellular location">
    <subcellularLocation>
        <location evidence="4 5">Nucleus</location>
    </subcellularLocation>
</comment>
<feature type="region of interest" description="Disordered" evidence="6">
    <location>
        <begin position="153"/>
        <end position="172"/>
    </location>
</feature>
<evidence type="ECO:0000256" key="2">
    <source>
        <dbReference type="ARBA" id="ARBA00023155"/>
    </source>
</evidence>
<organism evidence="8 9">
    <name type="scientific">Cylindrobasidium torrendii FP15055 ss-10</name>
    <dbReference type="NCBI Taxonomy" id="1314674"/>
    <lineage>
        <taxon>Eukaryota</taxon>
        <taxon>Fungi</taxon>
        <taxon>Dikarya</taxon>
        <taxon>Basidiomycota</taxon>
        <taxon>Agaricomycotina</taxon>
        <taxon>Agaricomycetes</taxon>
        <taxon>Agaricomycetidae</taxon>
        <taxon>Agaricales</taxon>
        <taxon>Marasmiineae</taxon>
        <taxon>Physalacriaceae</taxon>
        <taxon>Cylindrobasidium</taxon>
    </lineage>
</organism>
<reference evidence="8 9" key="1">
    <citation type="journal article" date="2015" name="Fungal Genet. Biol.">
        <title>Evolution of novel wood decay mechanisms in Agaricales revealed by the genome sequences of Fistulina hepatica and Cylindrobasidium torrendii.</title>
        <authorList>
            <person name="Floudas D."/>
            <person name="Held B.W."/>
            <person name="Riley R."/>
            <person name="Nagy L.G."/>
            <person name="Koehler G."/>
            <person name="Ransdell A.S."/>
            <person name="Younus H."/>
            <person name="Chow J."/>
            <person name="Chiniquy J."/>
            <person name="Lipzen A."/>
            <person name="Tritt A."/>
            <person name="Sun H."/>
            <person name="Haridas S."/>
            <person name="LaButti K."/>
            <person name="Ohm R.A."/>
            <person name="Kues U."/>
            <person name="Blanchette R.A."/>
            <person name="Grigoriev I.V."/>
            <person name="Minto R.E."/>
            <person name="Hibbett D.S."/>
        </authorList>
    </citation>
    <scope>NUCLEOTIDE SEQUENCE [LARGE SCALE GENOMIC DNA]</scope>
    <source>
        <strain evidence="8 9">FP15055 ss-10</strain>
    </source>
</reference>
<dbReference type="InterPro" id="IPR009057">
    <property type="entry name" value="Homeodomain-like_sf"/>
</dbReference>
<sequence>MESYNNYYPSADPRYASTAYPAAYPQSDPRKLPPLPGLNVPPHGGRADDRYYSGSSTSSSTNARSPAGYPGAYGYDSYAGSQPEYTLPPPPPGSSGMPLHTTTALPPRRGSHMSTTPPPTSPTGPEDSPTIKKKRKRADAAQLKILNDVYARTAFPSTEERQQLAKTLDMSPRSVQIWFQNKRQQTRQTRTASNHPAYTAASSEAQAQAEEASYARAQDMQQRSRPRGQEPASHWPKGAY</sequence>
<evidence type="ECO:0000256" key="1">
    <source>
        <dbReference type="ARBA" id="ARBA00023125"/>
    </source>
</evidence>
<accession>A0A0D7BW18</accession>
<evidence type="ECO:0000256" key="3">
    <source>
        <dbReference type="ARBA" id="ARBA00023242"/>
    </source>
</evidence>
<evidence type="ECO:0000256" key="6">
    <source>
        <dbReference type="SAM" id="MobiDB-lite"/>
    </source>
</evidence>
<dbReference type="InterPro" id="IPR051000">
    <property type="entry name" value="Homeobox_DNA-bind_prot"/>
</dbReference>
<proteinExistence type="predicted"/>
<protein>
    <submittedName>
        <fullName evidence="8">Homeobox-domain-containing protein</fullName>
    </submittedName>
</protein>
<evidence type="ECO:0000259" key="7">
    <source>
        <dbReference type="PROSITE" id="PS50071"/>
    </source>
</evidence>
<dbReference type="SUPFAM" id="SSF46689">
    <property type="entry name" value="Homeodomain-like"/>
    <property type="match status" value="1"/>
</dbReference>
<dbReference type="SMART" id="SM00389">
    <property type="entry name" value="HOX"/>
    <property type="match status" value="1"/>
</dbReference>
<dbReference type="GO" id="GO:0005634">
    <property type="term" value="C:nucleus"/>
    <property type="evidence" value="ECO:0007669"/>
    <property type="project" value="UniProtKB-SubCell"/>
</dbReference>
<name>A0A0D7BW18_9AGAR</name>
<dbReference type="EMBL" id="KN880431">
    <property type="protein sequence ID" value="KIY74379.1"/>
    <property type="molecule type" value="Genomic_DNA"/>
</dbReference>
<dbReference type="OrthoDB" id="6159439at2759"/>
<dbReference type="Proteomes" id="UP000054007">
    <property type="component" value="Unassembled WGS sequence"/>
</dbReference>
<dbReference type="STRING" id="1314674.A0A0D7BW18"/>
<dbReference type="InterPro" id="IPR001356">
    <property type="entry name" value="HD"/>
</dbReference>
<dbReference type="PROSITE" id="PS00027">
    <property type="entry name" value="HOMEOBOX_1"/>
    <property type="match status" value="1"/>
</dbReference>
<dbReference type="GO" id="GO:0030154">
    <property type="term" value="P:cell differentiation"/>
    <property type="evidence" value="ECO:0007669"/>
    <property type="project" value="TreeGrafter"/>
</dbReference>
<dbReference type="Pfam" id="PF00046">
    <property type="entry name" value="Homeodomain"/>
    <property type="match status" value="1"/>
</dbReference>
<dbReference type="CDD" id="cd00086">
    <property type="entry name" value="homeodomain"/>
    <property type="match status" value="1"/>
</dbReference>
<feature type="DNA-binding region" description="Homeobox" evidence="4">
    <location>
        <begin position="131"/>
        <end position="190"/>
    </location>
</feature>
<dbReference type="Gene3D" id="1.10.10.60">
    <property type="entry name" value="Homeodomain-like"/>
    <property type="match status" value="1"/>
</dbReference>
<feature type="region of interest" description="Disordered" evidence="6">
    <location>
        <begin position="179"/>
        <end position="240"/>
    </location>
</feature>
<keyword evidence="1 4" id="KW-0238">DNA-binding</keyword>
<evidence type="ECO:0000256" key="4">
    <source>
        <dbReference type="PROSITE-ProRule" id="PRU00108"/>
    </source>
</evidence>
<dbReference type="PANTHER" id="PTHR24324">
    <property type="entry name" value="HOMEOBOX PROTEIN HHEX"/>
    <property type="match status" value="1"/>
</dbReference>
<feature type="domain" description="Homeobox" evidence="7">
    <location>
        <begin position="129"/>
        <end position="189"/>
    </location>
</feature>
<feature type="region of interest" description="Disordered" evidence="6">
    <location>
        <begin position="1"/>
        <end position="139"/>
    </location>
</feature>